<dbReference type="GO" id="GO:0003677">
    <property type="term" value="F:DNA binding"/>
    <property type="evidence" value="ECO:0007669"/>
    <property type="project" value="InterPro"/>
</dbReference>
<gene>
    <name evidence="2" type="ORF">AUK40_00510</name>
</gene>
<dbReference type="AlphaFoldDB" id="A0A1J5IRK0"/>
<accession>A0A1J5IRK0</accession>
<dbReference type="InterPro" id="IPR037914">
    <property type="entry name" value="SpoVT-AbrB_sf"/>
</dbReference>
<reference evidence="2" key="1">
    <citation type="journal article" date="2016" name="Environ. Microbiol.">
        <title>Genomic resolution of a cold subsurface aquifer community provides metabolic insights for novel microbes adapted to high CO concentrations.</title>
        <authorList>
            <person name="Probst A.J."/>
            <person name="Castelle C.J."/>
            <person name="Singh A."/>
            <person name="Brown C.T."/>
            <person name="Anantharaman K."/>
            <person name="Sharon I."/>
            <person name="Hug L.A."/>
            <person name="Burstein D."/>
            <person name="Emerson J.B."/>
            <person name="Thomas B.C."/>
            <person name="Banfield J.F."/>
        </authorList>
    </citation>
    <scope>NUCLEOTIDE SEQUENCE [LARGE SCALE GENOMIC DNA]</scope>
    <source>
        <strain evidence="2">CG2_30_54_11</strain>
    </source>
</reference>
<protein>
    <submittedName>
        <fullName evidence="2">AbrB family transcriptional regulator</fullName>
    </submittedName>
</protein>
<dbReference type="STRING" id="1817892.AUK40_00510"/>
<dbReference type="SUPFAM" id="SSF89447">
    <property type="entry name" value="AbrB/MazE/MraZ-like"/>
    <property type="match status" value="1"/>
</dbReference>
<evidence type="ECO:0000313" key="2">
    <source>
        <dbReference type="EMBL" id="OIP99724.1"/>
    </source>
</evidence>
<dbReference type="InterPro" id="IPR007159">
    <property type="entry name" value="SpoVT-AbrB_dom"/>
</dbReference>
<evidence type="ECO:0000313" key="3">
    <source>
        <dbReference type="Proteomes" id="UP000183245"/>
    </source>
</evidence>
<dbReference type="SMART" id="SM00966">
    <property type="entry name" value="SpoVT_AbrB"/>
    <property type="match status" value="1"/>
</dbReference>
<organism evidence="2 3">
    <name type="scientific">Candidatus Wirthbacteria bacterium CG2_30_54_11</name>
    <dbReference type="NCBI Taxonomy" id="1817892"/>
    <lineage>
        <taxon>Bacteria</taxon>
        <taxon>Candidatus Wirthbacteria</taxon>
    </lineage>
</organism>
<dbReference type="Pfam" id="PF04014">
    <property type="entry name" value="MazE_antitoxin"/>
    <property type="match status" value="1"/>
</dbReference>
<dbReference type="EMBL" id="MNZT01000010">
    <property type="protein sequence ID" value="OIP99724.1"/>
    <property type="molecule type" value="Genomic_DNA"/>
</dbReference>
<feature type="domain" description="SpoVT-AbrB" evidence="1">
    <location>
        <begin position="4"/>
        <end position="49"/>
    </location>
</feature>
<proteinExistence type="predicted"/>
<dbReference type="Gene3D" id="2.10.260.10">
    <property type="match status" value="1"/>
</dbReference>
<sequence>MLAVSVSSKFQVVIPRDVRKQAGIEVGQKMHIIPHQDRLECIPLQDIKKMRGKLSGMDTDIEREDDRV</sequence>
<comment type="caution">
    <text evidence="2">The sequence shown here is derived from an EMBL/GenBank/DDBJ whole genome shotgun (WGS) entry which is preliminary data.</text>
</comment>
<dbReference type="Proteomes" id="UP000183245">
    <property type="component" value="Unassembled WGS sequence"/>
</dbReference>
<name>A0A1J5IRK0_9BACT</name>
<evidence type="ECO:0000259" key="1">
    <source>
        <dbReference type="SMART" id="SM00966"/>
    </source>
</evidence>